<reference evidence="2 3" key="1">
    <citation type="submission" date="2017-04" db="EMBL/GenBank/DDBJ databases">
        <title>Genome Sequence of the Model Brown-Rot Fungus Postia placenta SB12.</title>
        <authorList>
            <consortium name="DOE Joint Genome Institute"/>
            <person name="Gaskell J."/>
            <person name="Kersten P."/>
            <person name="Larrondo L.F."/>
            <person name="Canessa P."/>
            <person name="Martinez D."/>
            <person name="Hibbett D."/>
            <person name="Schmoll M."/>
            <person name="Kubicek C.P."/>
            <person name="Martinez A.T."/>
            <person name="Yadav J."/>
            <person name="Master E."/>
            <person name="Magnuson J.K."/>
            <person name="James T."/>
            <person name="Yaver D."/>
            <person name="Berka R."/>
            <person name="Labutti K."/>
            <person name="Lipzen A."/>
            <person name="Aerts A."/>
            <person name="Barry K."/>
            <person name="Henrissat B."/>
            <person name="Blanchette R."/>
            <person name="Grigoriev I."/>
            <person name="Cullen D."/>
        </authorList>
    </citation>
    <scope>NUCLEOTIDE SEQUENCE [LARGE SCALE GENOMIC DNA]</scope>
    <source>
        <strain evidence="2 3">MAD-698-R-SB12</strain>
    </source>
</reference>
<evidence type="ECO:0000256" key="1">
    <source>
        <dbReference type="SAM" id="MobiDB-lite"/>
    </source>
</evidence>
<evidence type="ECO:0000313" key="3">
    <source>
        <dbReference type="Proteomes" id="UP000194127"/>
    </source>
</evidence>
<keyword evidence="3" id="KW-1185">Reference proteome</keyword>
<dbReference type="GeneID" id="36326404"/>
<dbReference type="RefSeq" id="XP_024334006.1">
    <property type="nucleotide sequence ID" value="XM_024481454.1"/>
</dbReference>
<proteinExistence type="predicted"/>
<name>A0A1X6MM24_9APHY</name>
<sequence length="216" mass="23382">MAFVFGECPPISPLHVKTNAVCIGARPVLFLGFLIACGMVAHHREPGTTTVLPHTRTRITHPVSWVPPYFRRTTVPELPRFGVGPLAPSLGVWEGTSTWSLQPHFWLSQVLMWSATIPPPTLFFRRVLRPGRGQTPSDDGYSISDASDIALQRNAPSRASASDESAASPSLAVPTPAYLDSGFTGAMPGRGSPHDAPSAQMALRYEHDPEYALNSI</sequence>
<dbReference type="AlphaFoldDB" id="A0A1X6MM24"/>
<feature type="region of interest" description="Disordered" evidence="1">
    <location>
        <begin position="153"/>
        <end position="172"/>
    </location>
</feature>
<gene>
    <name evidence="2" type="ORF">POSPLADRAFT_1061913</name>
</gene>
<evidence type="ECO:0000313" key="2">
    <source>
        <dbReference type="EMBL" id="OSX57212.1"/>
    </source>
</evidence>
<accession>A0A1X6MM24</accession>
<organism evidence="2 3">
    <name type="scientific">Postia placenta MAD-698-R-SB12</name>
    <dbReference type="NCBI Taxonomy" id="670580"/>
    <lineage>
        <taxon>Eukaryota</taxon>
        <taxon>Fungi</taxon>
        <taxon>Dikarya</taxon>
        <taxon>Basidiomycota</taxon>
        <taxon>Agaricomycotina</taxon>
        <taxon>Agaricomycetes</taxon>
        <taxon>Polyporales</taxon>
        <taxon>Adustoporiaceae</taxon>
        <taxon>Rhodonia</taxon>
    </lineage>
</organism>
<dbReference type="Proteomes" id="UP000194127">
    <property type="component" value="Unassembled WGS sequence"/>
</dbReference>
<protein>
    <submittedName>
        <fullName evidence="2">Uncharacterized protein</fullName>
    </submittedName>
</protein>
<dbReference type="EMBL" id="KZ110609">
    <property type="protein sequence ID" value="OSX57212.1"/>
    <property type="molecule type" value="Genomic_DNA"/>
</dbReference>
<feature type="compositionally biased region" description="Low complexity" evidence="1">
    <location>
        <begin position="155"/>
        <end position="172"/>
    </location>
</feature>